<keyword evidence="5" id="KW-0143">Chaperone</keyword>
<gene>
    <name evidence="7" type="ORF">FOZ62_028030</name>
</gene>
<dbReference type="AlphaFoldDB" id="A0A7J6TAB9"/>
<comment type="similarity">
    <text evidence="2">Belongs to the TCP-1 chaperonin family.</text>
</comment>
<evidence type="ECO:0000256" key="1">
    <source>
        <dbReference type="ARBA" id="ARBA00006607"/>
    </source>
</evidence>
<dbReference type="InterPro" id="IPR027409">
    <property type="entry name" value="GroEL-like_apical_dom_sf"/>
</dbReference>
<protein>
    <recommendedName>
        <fullName evidence="9">T-complex protein 1 subunit alpha</fullName>
    </recommendedName>
</protein>
<evidence type="ECO:0008006" key="9">
    <source>
        <dbReference type="Google" id="ProtNLM"/>
    </source>
</evidence>
<evidence type="ECO:0000256" key="4">
    <source>
        <dbReference type="ARBA" id="ARBA00022840"/>
    </source>
</evidence>
<evidence type="ECO:0000256" key="2">
    <source>
        <dbReference type="ARBA" id="ARBA00008020"/>
    </source>
</evidence>
<dbReference type="InterPro" id="IPR001844">
    <property type="entry name" value="Cpn60/GroEL"/>
</dbReference>
<dbReference type="GO" id="GO:0005524">
    <property type="term" value="F:ATP binding"/>
    <property type="evidence" value="ECO:0007669"/>
    <property type="project" value="UniProtKB-KW"/>
</dbReference>
<dbReference type="SUPFAM" id="SSF52029">
    <property type="entry name" value="GroEL apical domain-like"/>
    <property type="match status" value="1"/>
</dbReference>
<evidence type="ECO:0000256" key="3">
    <source>
        <dbReference type="ARBA" id="ARBA00022741"/>
    </source>
</evidence>
<dbReference type="InterPro" id="IPR002423">
    <property type="entry name" value="Cpn60/GroEL/TCP-1"/>
</dbReference>
<comment type="similarity">
    <text evidence="1 6">Belongs to the chaperonin (HSP60) family.</text>
</comment>
<evidence type="ECO:0000313" key="8">
    <source>
        <dbReference type="Proteomes" id="UP000574390"/>
    </source>
</evidence>
<organism evidence="7 8">
    <name type="scientific">Perkinsus olseni</name>
    <name type="common">Perkinsus atlanticus</name>
    <dbReference type="NCBI Taxonomy" id="32597"/>
    <lineage>
        <taxon>Eukaryota</taxon>
        <taxon>Sar</taxon>
        <taxon>Alveolata</taxon>
        <taxon>Perkinsozoa</taxon>
        <taxon>Perkinsea</taxon>
        <taxon>Perkinsida</taxon>
        <taxon>Perkinsidae</taxon>
        <taxon>Perkinsus</taxon>
    </lineage>
</organism>
<evidence type="ECO:0000256" key="6">
    <source>
        <dbReference type="RuleBase" id="RU000418"/>
    </source>
</evidence>
<dbReference type="Gene3D" id="3.30.260.10">
    <property type="entry name" value="TCP-1-like chaperonin intermediate domain"/>
    <property type="match status" value="1"/>
</dbReference>
<name>A0A7J6TAB9_PEROL</name>
<dbReference type="PANTHER" id="PTHR11353">
    <property type="entry name" value="CHAPERONIN"/>
    <property type="match status" value="1"/>
</dbReference>
<comment type="caution">
    <text evidence="7">The sequence shown here is derived from an EMBL/GenBank/DDBJ whole genome shotgun (WGS) entry which is preliminary data.</text>
</comment>
<dbReference type="InterPro" id="IPR027410">
    <property type="entry name" value="TCP-1-like_intermed_sf"/>
</dbReference>
<dbReference type="InterPro" id="IPR027413">
    <property type="entry name" value="GROEL-like_equatorial_sf"/>
</dbReference>
<sequence>QEVGDGTTSVVLVAAELLKKANELIKGGIHATNIIQGYRAAMKECVKFVPHALGVKTKTLDEQVLVNIAKTSLSSKFIGTDAEFARLVVEAIKSVRVTGFDGKDKYPVGQVNVLKSHGKGLTESRLIKNGYAIALGRAAQGMPTRVENARIALLDFDLRKARMGLGVKIQITDPAELEKVRQNEMDITKVRIEKILSKGVNVILTSGGLDDFSMKYLIDRKVMGVRRVPKKDMKRIAKATGAKPLLTLTATDQWDEEGIDDSAIGKADLVHEERVGDNDFVFITNNGDSQYQGKSSTLLLRGASDFVLDEAERSVHDALCATSRALESGSVVGGGGCVEASVSLHLEEFATSHRGREQMAILAFAEASMTIPKTLALNAALPDVPALVAELRVAHTRGNATAGLDLSKGEVTDAVSQGILEPMVSKLKSIKFATEAAITILRIDDLVKVAPEQPPQDPRMG</sequence>
<reference evidence="7 8" key="1">
    <citation type="submission" date="2020-04" db="EMBL/GenBank/DDBJ databases">
        <title>Perkinsus olseni comparative genomics.</title>
        <authorList>
            <person name="Bogema D.R."/>
        </authorList>
    </citation>
    <scope>NUCLEOTIDE SEQUENCE [LARGE SCALE GENOMIC DNA]</scope>
    <source>
        <strain evidence="7">ATCC PRA-205</strain>
    </source>
</reference>
<dbReference type="GO" id="GO:0042026">
    <property type="term" value="P:protein refolding"/>
    <property type="evidence" value="ECO:0007669"/>
    <property type="project" value="InterPro"/>
</dbReference>
<dbReference type="PRINTS" id="PR00298">
    <property type="entry name" value="CHAPERONIN60"/>
</dbReference>
<keyword evidence="4" id="KW-0067">ATP-binding</keyword>
<dbReference type="GO" id="GO:0140662">
    <property type="term" value="F:ATP-dependent protein folding chaperone"/>
    <property type="evidence" value="ECO:0007669"/>
    <property type="project" value="InterPro"/>
</dbReference>
<evidence type="ECO:0000256" key="5">
    <source>
        <dbReference type="ARBA" id="ARBA00023186"/>
    </source>
</evidence>
<dbReference type="InterPro" id="IPR017998">
    <property type="entry name" value="Chaperone_TCP-1"/>
</dbReference>
<dbReference type="SUPFAM" id="SSF54849">
    <property type="entry name" value="GroEL-intermediate domain like"/>
    <property type="match status" value="1"/>
</dbReference>
<accession>A0A7J6TAB9</accession>
<dbReference type="SUPFAM" id="SSF48592">
    <property type="entry name" value="GroEL equatorial domain-like"/>
    <property type="match status" value="1"/>
</dbReference>
<dbReference type="Pfam" id="PF00118">
    <property type="entry name" value="Cpn60_TCP1"/>
    <property type="match status" value="1"/>
</dbReference>
<dbReference type="Gene3D" id="3.50.7.10">
    <property type="entry name" value="GroEL"/>
    <property type="match status" value="1"/>
</dbReference>
<dbReference type="EMBL" id="JABANM010009188">
    <property type="protein sequence ID" value="KAF4741320.1"/>
    <property type="molecule type" value="Genomic_DNA"/>
</dbReference>
<feature type="non-terminal residue" evidence="7">
    <location>
        <position position="461"/>
    </location>
</feature>
<dbReference type="Gene3D" id="1.10.560.10">
    <property type="entry name" value="GroEL-like equatorial domain"/>
    <property type="match status" value="1"/>
</dbReference>
<evidence type="ECO:0000313" key="7">
    <source>
        <dbReference type="EMBL" id="KAF4741320.1"/>
    </source>
</evidence>
<dbReference type="Proteomes" id="UP000574390">
    <property type="component" value="Unassembled WGS sequence"/>
</dbReference>
<keyword evidence="3" id="KW-0547">Nucleotide-binding</keyword>
<proteinExistence type="inferred from homology"/>